<feature type="domain" description="EF-hand" evidence="5">
    <location>
        <begin position="659"/>
        <end position="694"/>
    </location>
</feature>
<dbReference type="OrthoDB" id="426293at2759"/>
<dbReference type="InterPro" id="IPR036770">
    <property type="entry name" value="Ankyrin_rpt-contain_sf"/>
</dbReference>
<dbReference type="CDD" id="cd00051">
    <property type="entry name" value="EFh"/>
    <property type="match status" value="1"/>
</dbReference>
<dbReference type="InterPro" id="IPR002110">
    <property type="entry name" value="Ankyrin_rpt"/>
</dbReference>
<feature type="repeat" description="ANK" evidence="3">
    <location>
        <begin position="435"/>
        <end position="467"/>
    </location>
</feature>
<feature type="domain" description="Fibronectin type-III" evidence="6">
    <location>
        <begin position="1038"/>
        <end position="1156"/>
    </location>
</feature>
<keyword evidence="3" id="KW-0040">ANK repeat</keyword>
<evidence type="ECO:0000259" key="6">
    <source>
        <dbReference type="PROSITE" id="PS50853"/>
    </source>
</evidence>
<keyword evidence="8" id="KW-1185">Reference proteome</keyword>
<dbReference type="SMART" id="SM00248">
    <property type="entry name" value="ANK"/>
    <property type="match status" value="2"/>
</dbReference>
<dbReference type="PANTHER" id="PTHR13817:SF166">
    <property type="entry name" value="NEURONAL IGCAM-RELATED"/>
    <property type="match status" value="1"/>
</dbReference>
<dbReference type="PROSITE" id="PS50297">
    <property type="entry name" value="ANK_REP_REGION"/>
    <property type="match status" value="2"/>
</dbReference>
<feature type="domain" description="Fibronectin type-III" evidence="6">
    <location>
        <begin position="492"/>
        <end position="609"/>
    </location>
</feature>
<dbReference type="PROSITE" id="PS50088">
    <property type="entry name" value="ANK_REPEAT"/>
    <property type="match status" value="2"/>
</dbReference>
<dbReference type="Gene3D" id="1.10.238.10">
    <property type="entry name" value="EF-hand"/>
    <property type="match status" value="1"/>
</dbReference>
<evidence type="ECO:0000259" key="5">
    <source>
        <dbReference type="PROSITE" id="PS50222"/>
    </source>
</evidence>
<feature type="domain" description="EF-hand" evidence="5">
    <location>
        <begin position="699"/>
        <end position="730"/>
    </location>
</feature>
<dbReference type="InterPro" id="IPR011992">
    <property type="entry name" value="EF-hand-dom_pair"/>
</dbReference>
<evidence type="ECO:0000256" key="4">
    <source>
        <dbReference type="SAM" id="MobiDB-lite"/>
    </source>
</evidence>
<evidence type="ECO:0008006" key="9">
    <source>
        <dbReference type="Google" id="ProtNLM"/>
    </source>
</evidence>
<dbReference type="SUPFAM" id="SSF48403">
    <property type="entry name" value="Ankyrin repeat"/>
    <property type="match status" value="1"/>
</dbReference>
<evidence type="ECO:0000256" key="3">
    <source>
        <dbReference type="PROSITE-ProRule" id="PRU00023"/>
    </source>
</evidence>
<comment type="caution">
    <text evidence="7">The sequence shown here is derived from an EMBL/GenBank/DDBJ whole genome shotgun (WGS) entry which is preliminary data.</text>
</comment>
<sequence>MRVNSDSAVPSTPPSSSKFRRSKRLPLSPSNLASEVVNKGSNPNLVETSSNLFSSSSTSKLLTTTQAPTVSSKKKGTKRGSNRKLTFEELEALTLDEVGKELDNHNHLVNNEVNAILHPPTVPPSPTNSPSKLIYLSVLHPTLPIHTTPSLDSPVLYTVRKSNVLTCTEKLKVLSVPWYKTLGPMSGWISGELPTTKAHSILHDQGETTVMQFPTVMLIDEYQGNKIMELEEMERKTLAAQIVRILIQCGDLNQARKVASDTLNIVSNMEFKAIYELEPTEYSDVYQDPLGKDGTPKKITPWDIVPIVTNCTIQHSHPLTALLDCCGVVKGIANMRPSEWGYKEWGYEGEYGHRVLILDDLTKQQRDDELVAKAASGRIQDVRRMLDSNHYIDGMHSKMKYTALHAAADFGHVEVVKLLIDRGFDKFIDMIDGRWRQTALHYAAQNGREDVVVLLLEKGASRHAQNSDGYLPRDIATIWKKFSVAVILKEVPPPVPSFRVTTVSPQTVGVEWDEPEVDEVNQAPVTYYEVSHRMKSSQQTHINNEDLTLEWTRLPLIDYEETVRKKGTGRKFVFGDLLAASGHEFQIRCRNVCGWSPPSPIVLQYTPGCPPSPPSIPYLVKTTRTSVMVEWHKPVHKNGAGLTGYEIAFRRVGEDPREDPGAHFRFIFQEMDKDGGGTVEKSEFVKALKSFGFKLTSYQVKRLCDRLDRDKDGTIDFKEFAEFCEDTDSSREHTFILDKRGGKNAELDKELADTLKSELKRITMGTTAPKTKWETVGFHALQYCAKTFEKLVVFGKYEFIIRCKNSYGWSGYSDVGGPFKLVDGLWITEVTSRSISLEWQKLIEIFPVVAYEIQIRELVGRGSRAVSDKDYKTVSDTLQDRKLVVGNLTPNMTYNFRVRPCVKTAAFVSNDSVHGEWRPWIFGIATSPIMTLTDKPDPVGRVGVVEGEDAVTHQSLEINWVLGRDNGKRVIESEVRIFEGMREWLPGVRSCAGGYNRMVVGGLDAGVGYQFAVRARNEHGWTGWSDLSAILETRGARPPSKVRVCKENHGRRGVVAADSSWIMVEWDPPADNTLGCPEEYELQICNRNAGIEDVWDTCSVVSCTGGKFGEPNPEDCNAFVTNLKACVNYVFRVRSCTARGWSVWSEVSDEITTLGRF</sequence>
<dbReference type="SMART" id="SM00060">
    <property type="entry name" value="FN3"/>
    <property type="match status" value="5"/>
</dbReference>
<dbReference type="PANTHER" id="PTHR13817">
    <property type="entry name" value="TITIN"/>
    <property type="match status" value="1"/>
</dbReference>
<feature type="region of interest" description="Disordered" evidence="4">
    <location>
        <begin position="1"/>
        <end position="82"/>
    </location>
</feature>
<dbReference type="CDD" id="cd00063">
    <property type="entry name" value="FN3"/>
    <property type="match status" value="5"/>
</dbReference>
<reference evidence="8" key="1">
    <citation type="journal article" date="2023" name="Commun. Biol.">
        <title>Genome analysis of Parmales, the sister group of diatoms, reveals the evolutionary specialization of diatoms from phago-mixotrophs to photoautotrophs.</title>
        <authorList>
            <person name="Ban H."/>
            <person name="Sato S."/>
            <person name="Yoshikawa S."/>
            <person name="Yamada K."/>
            <person name="Nakamura Y."/>
            <person name="Ichinomiya M."/>
            <person name="Sato N."/>
            <person name="Blanc-Mathieu R."/>
            <person name="Endo H."/>
            <person name="Kuwata A."/>
            <person name="Ogata H."/>
        </authorList>
    </citation>
    <scope>NUCLEOTIDE SEQUENCE [LARGE SCALE GENOMIC DNA]</scope>
</reference>
<feature type="domain" description="Fibronectin type-III" evidence="6">
    <location>
        <begin position="821"/>
        <end position="929"/>
    </location>
</feature>
<dbReference type="InterPro" id="IPR002048">
    <property type="entry name" value="EF_hand_dom"/>
</dbReference>
<evidence type="ECO:0000256" key="2">
    <source>
        <dbReference type="ARBA" id="ARBA00022837"/>
    </source>
</evidence>
<dbReference type="Proteomes" id="UP001165065">
    <property type="component" value="Unassembled WGS sequence"/>
</dbReference>
<keyword evidence="2" id="KW-0106">Calcium</keyword>
<dbReference type="SUPFAM" id="SSF47473">
    <property type="entry name" value="EF-hand"/>
    <property type="match status" value="1"/>
</dbReference>
<organism evidence="7 8">
    <name type="scientific">Triparma columacea</name>
    <dbReference type="NCBI Taxonomy" id="722753"/>
    <lineage>
        <taxon>Eukaryota</taxon>
        <taxon>Sar</taxon>
        <taxon>Stramenopiles</taxon>
        <taxon>Ochrophyta</taxon>
        <taxon>Bolidophyceae</taxon>
        <taxon>Parmales</taxon>
        <taxon>Triparmaceae</taxon>
        <taxon>Triparma</taxon>
    </lineage>
</organism>
<accession>A0A9W7LAJ8</accession>
<dbReference type="InterPro" id="IPR050964">
    <property type="entry name" value="Striated_Muscle_Regulatory"/>
</dbReference>
<dbReference type="PROSITE" id="PS00018">
    <property type="entry name" value="EF_HAND_1"/>
    <property type="match status" value="2"/>
</dbReference>
<evidence type="ECO:0000313" key="7">
    <source>
        <dbReference type="EMBL" id="GMI41906.1"/>
    </source>
</evidence>
<dbReference type="Gene3D" id="2.60.40.10">
    <property type="entry name" value="Immunoglobulins"/>
    <property type="match status" value="5"/>
</dbReference>
<dbReference type="InterPro" id="IPR003961">
    <property type="entry name" value="FN3_dom"/>
</dbReference>
<dbReference type="Pfam" id="PF00041">
    <property type="entry name" value="fn3"/>
    <property type="match status" value="3"/>
</dbReference>
<dbReference type="PROSITE" id="PS50853">
    <property type="entry name" value="FN3"/>
    <property type="match status" value="4"/>
</dbReference>
<dbReference type="SUPFAM" id="SSF49265">
    <property type="entry name" value="Fibronectin type III"/>
    <property type="match status" value="3"/>
</dbReference>
<feature type="compositionally biased region" description="Basic residues" evidence="4">
    <location>
        <begin position="72"/>
        <end position="82"/>
    </location>
</feature>
<dbReference type="AlphaFoldDB" id="A0A9W7LAJ8"/>
<dbReference type="InterPro" id="IPR036116">
    <property type="entry name" value="FN3_sf"/>
</dbReference>
<feature type="compositionally biased region" description="Polar residues" evidence="4">
    <location>
        <begin position="29"/>
        <end position="47"/>
    </location>
</feature>
<dbReference type="PROSITE" id="PS50222">
    <property type="entry name" value="EF_HAND_2"/>
    <property type="match status" value="2"/>
</dbReference>
<name>A0A9W7LAJ8_9STRA</name>
<dbReference type="EMBL" id="BRYA01000161">
    <property type="protein sequence ID" value="GMI41906.1"/>
    <property type="molecule type" value="Genomic_DNA"/>
</dbReference>
<dbReference type="GO" id="GO:0005509">
    <property type="term" value="F:calcium ion binding"/>
    <property type="evidence" value="ECO:0007669"/>
    <property type="project" value="InterPro"/>
</dbReference>
<evidence type="ECO:0000313" key="8">
    <source>
        <dbReference type="Proteomes" id="UP001165065"/>
    </source>
</evidence>
<dbReference type="Pfam" id="PF12796">
    <property type="entry name" value="Ank_2"/>
    <property type="match status" value="1"/>
</dbReference>
<feature type="domain" description="Fibronectin type-III" evidence="6">
    <location>
        <begin position="941"/>
        <end position="1036"/>
    </location>
</feature>
<feature type="compositionally biased region" description="Low complexity" evidence="4">
    <location>
        <begin position="48"/>
        <end position="65"/>
    </location>
</feature>
<dbReference type="Gene3D" id="1.25.40.20">
    <property type="entry name" value="Ankyrin repeat-containing domain"/>
    <property type="match status" value="1"/>
</dbReference>
<keyword evidence="1" id="KW-0677">Repeat</keyword>
<dbReference type="Pfam" id="PF13499">
    <property type="entry name" value="EF-hand_7"/>
    <property type="match status" value="1"/>
</dbReference>
<dbReference type="InterPro" id="IPR013783">
    <property type="entry name" value="Ig-like_fold"/>
</dbReference>
<feature type="repeat" description="ANK" evidence="3">
    <location>
        <begin position="399"/>
        <end position="425"/>
    </location>
</feature>
<proteinExistence type="predicted"/>
<dbReference type="SMART" id="SM00054">
    <property type="entry name" value="EFh"/>
    <property type="match status" value="2"/>
</dbReference>
<dbReference type="InterPro" id="IPR018247">
    <property type="entry name" value="EF_Hand_1_Ca_BS"/>
</dbReference>
<evidence type="ECO:0000256" key="1">
    <source>
        <dbReference type="ARBA" id="ARBA00022737"/>
    </source>
</evidence>
<gene>
    <name evidence="7" type="ORF">TrCOL_g13676</name>
</gene>
<protein>
    <recommendedName>
        <fullName evidence="9">Calmodulin</fullName>
    </recommendedName>
</protein>